<dbReference type="GO" id="GO:0003743">
    <property type="term" value="F:translation initiation factor activity"/>
    <property type="evidence" value="ECO:0007669"/>
    <property type="project" value="UniProtKB-UniRule"/>
</dbReference>
<dbReference type="Gene3D" id="2.40.50.140">
    <property type="entry name" value="Nucleic acid-binding proteins"/>
    <property type="match status" value="1"/>
</dbReference>
<accession>A0ABD2ILC1</accession>
<evidence type="ECO:0000259" key="3">
    <source>
        <dbReference type="PROSITE" id="PS50832"/>
    </source>
</evidence>
<dbReference type="PANTHER" id="PTHR21668">
    <property type="entry name" value="EIF-1A"/>
    <property type="match status" value="1"/>
</dbReference>
<dbReference type="CDD" id="cd05793">
    <property type="entry name" value="S1_IF1A"/>
    <property type="match status" value="1"/>
</dbReference>
<feature type="domain" description="S1-like" evidence="3">
    <location>
        <begin position="22"/>
        <end position="100"/>
    </location>
</feature>
<keyword evidence="1" id="KW-0396">Initiation factor</keyword>
<dbReference type="Pfam" id="PF01176">
    <property type="entry name" value="eIF-1a"/>
    <property type="match status" value="1"/>
</dbReference>
<evidence type="ECO:0000256" key="2">
    <source>
        <dbReference type="SAM" id="MobiDB-lite"/>
    </source>
</evidence>
<reference evidence="4 5" key="1">
    <citation type="submission" date="2024-10" db="EMBL/GenBank/DDBJ databases">
        <authorList>
            <person name="Kim D."/>
        </authorList>
    </citation>
    <scope>NUCLEOTIDE SEQUENCE [LARGE SCALE GENOMIC DNA]</scope>
    <source>
        <strain evidence="4">Taebaek</strain>
    </source>
</reference>
<feature type="compositionally biased region" description="Polar residues" evidence="2">
    <location>
        <begin position="473"/>
        <end position="485"/>
    </location>
</feature>
<dbReference type="InterPro" id="IPR001253">
    <property type="entry name" value="TIF_eIF-1A"/>
</dbReference>
<feature type="region of interest" description="Disordered" evidence="2">
    <location>
        <begin position="1"/>
        <end position="21"/>
    </location>
</feature>
<keyword evidence="1" id="KW-0648">Protein biosynthesis</keyword>
<dbReference type="EMBL" id="JBICCN010000299">
    <property type="protein sequence ID" value="KAL3079951.1"/>
    <property type="molecule type" value="Genomic_DNA"/>
</dbReference>
<proteinExistence type="inferred from homology"/>
<protein>
    <recommendedName>
        <fullName evidence="3">S1-like domain-containing protein</fullName>
    </recommendedName>
</protein>
<dbReference type="PROSITE" id="PS50832">
    <property type="entry name" value="S1_IF1_TYPE"/>
    <property type="match status" value="1"/>
</dbReference>
<evidence type="ECO:0000313" key="4">
    <source>
        <dbReference type="EMBL" id="KAL3079951.1"/>
    </source>
</evidence>
<sequence length="485" mass="56156">MPKSKVKEGKKRRRGKNGNDIMKRELVKKDGDDQAYAQVEKILGNSRLTAFCFDGKNLLCHIRRGKLRKNGWINTGDIILIRFRGYQHDKGVTDVILKYTPDEARILKNWGHLPESTKLNDEVDEEQKEGEMEFRLRRRLEFAQTEEIGDGQVCGCATTVEASEIWVCNDVWMDIFPSFDRPQLGLKLALLSPRFDALVDKHFDGKSELTIWRTIEIRRKDNGPEPKLYVQMDDGFAEEFPLPDDRPLPSKIHFHFLQIDYIDHSVIAFLRSNRQIFDKRGTKLYLWIPSSNTTEGQRIWDIFLVSIDSCGLLPEAIGDDFDVQNATISAGQALTKWLLTPRKDGQPKRLHCGDLDEQENTDWVNNFKEHFLRDNAISSVSYEILFFVHRSMQIVPFELVNEWTKEKLTLTKGRKYGYHCWIMKRCKIIGETAAVYWEDENWDNNCHYVLFRLFSADDCIGPLSPPPEEEAGQSITKVTSSADNE</sequence>
<dbReference type="InterPro" id="IPR012340">
    <property type="entry name" value="NA-bd_OB-fold"/>
</dbReference>
<name>A0ABD2ILC1_HETSC</name>
<dbReference type="AlphaFoldDB" id="A0ABD2ILC1"/>
<dbReference type="SUPFAM" id="SSF50249">
    <property type="entry name" value="Nucleic acid-binding proteins"/>
    <property type="match status" value="1"/>
</dbReference>
<evidence type="ECO:0000256" key="1">
    <source>
        <dbReference type="PROSITE-ProRule" id="PRU00181"/>
    </source>
</evidence>
<dbReference type="Proteomes" id="UP001620645">
    <property type="component" value="Unassembled WGS sequence"/>
</dbReference>
<organism evidence="4 5">
    <name type="scientific">Heterodera schachtii</name>
    <name type="common">Sugarbeet cyst nematode worm</name>
    <name type="synonym">Tylenchus schachtii</name>
    <dbReference type="NCBI Taxonomy" id="97005"/>
    <lineage>
        <taxon>Eukaryota</taxon>
        <taxon>Metazoa</taxon>
        <taxon>Ecdysozoa</taxon>
        <taxon>Nematoda</taxon>
        <taxon>Chromadorea</taxon>
        <taxon>Rhabditida</taxon>
        <taxon>Tylenchina</taxon>
        <taxon>Tylenchomorpha</taxon>
        <taxon>Tylenchoidea</taxon>
        <taxon>Heteroderidae</taxon>
        <taxon>Heteroderinae</taxon>
        <taxon>Heterodera</taxon>
    </lineage>
</organism>
<gene>
    <name evidence="4" type="ORF">niasHS_011368</name>
</gene>
<feature type="region of interest" description="Disordered" evidence="2">
    <location>
        <begin position="464"/>
        <end position="485"/>
    </location>
</feature>
<dbReference type="InterPro" id="IPR006196">
    <property type="entry name" value="RNA-binding_domain_S1_IF1"/>
</dbReference>
<evidence type="ECO:0000313" key="5">
    <source>
        <dbReference type="Proteomes" id="UP001620645"/>
    </source>
</evidence>
<comment type="caution">
    <text evidence="4">The sequence shown here is derived from an EMBL/GenBank/DDBJ whole genome shotgun (WGS) entry which is preliminary data.</text>
</comment>
<keyword evidence="5" id="KW-1185">Reference proteome</keyword>
<dbReference type="SMART" id="SM00652">
    <property type="entry name" value="eIF1a"/>
    <property type="match status" value="1"/>
</dbReference>
<dbReference type="HAMAP" id="MF_00216">
    <property type="entry name" value="aIF_1A"/>
    <property type="match status" value="1"/>
</dbReference>